<comment type="caution">
    <text evidence="3">The sequence shown here is derived from an EMBL/GenBank/DDBJ whole genome shotgun (WGS) entry which is preliminary data.</text>
</comment>
<evidence type="ECO:0000313" key="3">
    <source>
        <dbReference type="EMBL" id="MDX8331848.1"/>
    </source>
</evidence>
<proteinExistence type="inferred from homology"/>
<dbReference type="Proteomes" id="UP001277561">
    <property type="component" value="Unassembled WGS sequence"/>
</dbReference>
<keyword evidence="4" id="KW-1185">Reference proteome</keyword>
<sequence length="82" mass="9097">MKIFVDIAEAAERLDELIDLVLRNDEVVIYRAGAPIAAILAIEQKGQGTWDDVWALAAKGRPANTDQTSNHDEFYDENGLPK</sequence>
<protein>
    <submittedName>
        <fullName evidence="3">Prevent-host-death family protein</fullName>
    </submittedName>
</protein>
<dbReference type="SUPFAM" id="SSF143120">
    <property type="entry name" value="YefM-like"/>
    <property type="match status" value="1"/>
</dbReference>
<dbReference type="RefSeq" id="WP_320188442.1">
    <property type="nucleotide sequence ID" value="NZ_CP192768.1"/>
</dbReference>
<accession>A0ABU4W249</accession>
<reference evidence="3" key="1">
    <citation type="journal article" date="2023" name="Phytobiomes J">
        <title>Deciphering the key players within the bacterial microbiota associated with aerial crown gall tumors on rhododendron: Insights into the gallobiome.</title>
        <authorList>
            <person name="Kuzmanovic N."/>
            <person name="Nesme J."/>
            <person name="Wolf J."/>
            <person name="Neumann-Schaal M."/>
            <person name="Petersen J."/>
            <person name="Fernandez-Gnecco G."/>
            <person name="Sproeer C."/>
            <person name="Bunk B."/>
            <person name="Overmann J."/>
            <person name="Sorensen S.J."/>
            <person name="Idczak E."/>
            <person name="Smalla K."/>
        </authorList>
    </citation>
    <scope>NUCLEOTIDE SEQUENCE [LARGE SCALE GENOMIC DNA]</scope>
    <source>
        <strain evidence="3">Rho-14.1</strain>
    </source>
</reference>
<evidence type="ECO:0000256" key="1">
    <source>
        <dbReference type="ARBA" id="ARBA00009981"/>
    </source>
</evidence>
<dbReference type="Gene3D" id="3.40.1620.10">
    <property type="entry name" value="YefM-like domain"/>
    <property type="match status" value="1"/>
</dbReference>
<organism evidence="3 4">
    <name type="scientific">Agrobacterium rosae</name>
    <dbReference type="NCBI Taxonomy" id="1972867"/>
    <lineage>
        <taxon>Bacteria</taxon>
        <taxon>Pseudomonadati</taxon>
        <taxon>Pseudomonadota</taxon>
        <taxon>Alphaproteobacteria</taxon>
        <taxon>Hyphomicrobiales</taxon>
        <taxon>Rhizobiaceae</taxon>
        <taxon>Rhizobium/Agrobacterium group</taxon>
        <taxon>Agrobacterium</taxon>
    </lineage>
</organism>
<dbReference type="InterPro" id="IPR036165">
    <property type="entry name" value="YefM-like_sf"/>
</dbReference>
<name>A0ABU4W249_9HYPH</name>
<gene>
    <name evidence="3" type="ORF">RMS29_21775</name>
</gene>
<evidence type="ECO:0000313" key="4">
    <source>
        <dbReference type="Proteomes" id="UP001277561"/>
    </source>
</evidence>
<comment type="similarity">
    <text evidence="1">Belongs to the phD/YefM antitoxin family.</text>
</comment>
<evidence type="ECO:0000256" key="2">
    <source>
        <dbReference type="SAM" id="MobiDB-lite"/>
    </source>
</evidence>
<feature type="region of interest" description="Disordered" evidence="2">
    <location>
        <begin position="62"/>
        <end position="82"/>
    </location>
</feature>
<dbReference type="EMBL" id="JAVRAD010000012">
    <property type="protein sequence ID" value="MDX8331848.1"/>
    <property type="molecule type" value="Genomic_DNA"/>
</dbReference>